<dbReference type="Proteomes" id="UP000287519">
    <property type="component" value="Unassembled WGS sequence"/>
</dbReference>
<reference evidence="2 3" key="1">
    <citation type="submission" date="2018-11" db="EMBL/GenBank/DDBJ databases">
        <title>Microbial catabolism of amino acid.</title>
        <authorList>
            <person name="Hibi M."/>
            <person name="Ogawa J."/>
        </authorList>
    </citation>
    <scope>NUCLEOTIDE SEQUENCE [LARGE SCALE GENOMIC DNA]</scope>
    <source>
        <strain evidence="2 3">C31-06</strain>
    </source>
</reference>
<evidence type="ECO:0000313" key="2">
    <source>
        <dbReference type="EMBL" id="GCE42029.1"/>
    </source>
</evidence>
<proteinExistence type="predicted"/>
<comment type="caution">
    <text evidence="2">The sequence shown here is derived from an EMBL/GenBank/DDBJ whole genome shotgun (WGS) entry which is preliminary data.</text>
</comment>
<keyword evidence="3" id="KW-1185">Reference proteome</keyword>
<dbReference type="EMBL" id="BHYM01000049">
    <property type="protein sequence ID" value="GCE42029.1"/>
    <property type="molecule type" value="Genomic_DNA"/>
</dbReference>
<protein>
    <submittedName>
        <fullName evidence="2">Uncharacterized protein</fullName>
    </submittedName>
</protein>
<name>A0A402CEP7_RHOWR</name>
<gene>
    <name evidence="2" type="ORF">Rhow_005688</name>
</gene>
<evidence type="ECO:0000313" key="3">
    <source>
        <dbReference type="Proteomes" id="UP000287519"/>
    </source>
</evidence>
<dbReference type="AlphaFoldDB" id="A0A402CEP7"/>
<sequence>MSGHHTLQRSSRTRGRSGAIRSAVVGRSDRGSAEAGAWRDGELPFVCDQRNGATRSMLGTAARIFGPGAQTLVWPTRNDRSKYCPRNMPFTEMVK</sequence>
<feature type="region of interest" description="Disordered" evidence="1">
    <location>
        <begin position="1"/>
        <end position="35"/>
    </location>
</feature>
<evidence type="ECO:0000256" key="1">
    <source>
        <dbReference type="SAM" id="MobiDB-lite"/>
    </source>
</evidence>
<accession>A0A402CEP7</accession>
<organism evidence="2 3">
    <name type="scientific">Rhodococcus wratislaviensis</name>
    <name type="common">Tsukamurella wratislaviensis</name>
    <dbReference type="NCBI Taxonomy" id="44752"/>
    <lineage>
        <taxon>Bacteria</taxon>
        <taxon>Bacillati</taxon>
        <taxon>Actinomycetota</taxon>
        <taxon>Actinomycetes</taxon>
        <taxon>Mycobacteriales</taxon>
        <taxon>Nocardiaceae</taxon>
        <taxon>Rhodococcus</taxon>
    </lineage>
</organism>